<organism evidence="1 2">
    <name type="scientific">Planktothrix tepida PCC 9214</name>
    <dbReference type="NCBI Taxonomy" id="671072"/>
    <lineage>
        <taxon>Bacteria</taxon>
        <taxon>Bacillati</taxon>
        <taxon>Cyanobacteriota</taxon>
        <taxon>Cyanophyceae</taxon>
        <taxon>Oscillatoriophycideae</taxon>
        <taxon>Oscillatoriales</taxon>
        <taxon>Microcoleaceae</taxon>
        <taxon>Planktothrix</taxon>
    </lineage>
</organism>
<dbReference type="RefSeq" id="WP_072719166.1">
    <property type="nucleotide sequence ID" value="NZ_LN889800.1"/>
</dbReference>
<evidence type="ECO:0008006" key="3">
    <source>
        <dbReference type="Google" id="ProtNLM"/>
    </source>
</evidence>
<protein>
    <recommendedName>
        <fullName evidence="3">DUF1822 family protein</fullName>
    </recommendedName>
</protein>
<dbReference type="InterPro" id="IPR014951">
    <property type="entry name" value="DUF1822"/>
</dbReference>
<dbReference type="AlphaFoldDB" id="A0A1J1LIU0"/>
<dbReference type="Proteomes" id="UP000184315">
    <property type="component" value="Unassembled WGS sequence"/>
</dbReference>
<evidence type="ECO:0000313" key="1">
    <source>
        <dbReference type="EMBL" id="CUR32419.1"/>
    </source>
</evidence>
<sequence>MVNHRFHLNNQTLPMLIPQTAHEQARQFARQHPTPAKREQVYFNTLAVWVVNTYLQWMEISTELNTSDSWNPICQLGGNIADLQLTEKGRLECRPVREQEQSCFVPAEVWTNRIGYVAIRIFDSLKEAEILGFVKQVNQEQIPLAQFRPFEDFFSDLNPLQQLEFPIKPAQLSLWLADVFEAGWQLISSDLTDEQQAFAMRSLSGDREEITQAAKLIDLGVQLGQITVVLLVAFNIESDGRFAVRVRLYPMENQLYLPPGVRLILLGESQEVMQEVPSRLQDNYIQLPRFKGQPGEGFQIQVVFGEVAITEAFEI</sequence>
<reference evidence="2" key="1">
    <citation type="submission" date="2015-10" db="EMBL/GenBank/DDBJ databases">
        <authorList>
            <person name="Regsiter A."/>
            <person name="william w."/>
        </authorList>
    </citation>
    <scope>NUCLEOTIDE SEQUENCE [LARGE SCALE GENOMIC DNA]</scope>
</reference>
<proteinExistence type="predicted"/>
<accession>A0A1J1LIU0</accession>
<name>A0A1J1LIU0_9CYAN</name>
<dbReference type="Pfam" id="PF08852">
    <property type="entry name" value="DUF1822"/>
    <property type="match status" value="1"/>
</dbReference>
<dbReference type="OrthoDB" id="512705at2"/>
<dbReference type="STRING" id="671072.PL9214480027"/>
<evidence type="ECO:0000313" key="2">
    <source>
        <dbReference type="Proteomes" id="UP000184315"/>
    </source>
</evidence>
<dbReference type="EMBL" id="CZDF01000153">
    <property type="protein sequence ID" value="CUR32419.1"/>
    <property type="molecule type" value="Genomic_DNA"/>
</dbReference>
<gene>
    <name evidence="1" type="ORF">PL9214480027</name>
</gene>
<keyword evidence="2" id="KW-1185">Reference proteome</keyword>